<dbReference type="AlphaFoldDB" id="A0A1I7KHG0"/>
<dbReference type="EMBL" id="FPCA01000005">
    <property type="protein sequence ID" value="SFU96868.1"/>
    <property type="molecule type" value="Genomic_DNA"/>
</dbReference>
<reference evidence="3" key="1">
    <citation type="submission" date="2016-10" db="EMBL/GenBank/DDBJ databases">
        <authorList>
            <person name="Varghese N."/>
        </authorList>
    </citation>
    <scope>NUCLEOTIDE SEQUENCE [LARGE SCALE GENOMIC DNA]</scope>
    <source>
        <strain evidence="3">DSM 18820</strain>
    </source>
</reference>
<dbReference type="RefSeq" id="WP_082815263.1">
    <property type="nucleotide sequence ID" value="NZ_BMXC01000006.1"/>
</dbReference>
<name>A0A1I7KHG0_9BACT</name>
<feature type="compositionally biased region" description="Basic and acidic residues" evidence="1">
    <location>
        <begin position="37"/>
        <end position="59"/>
    </location>
</feature>
<dbReference type="Proteomes" id="UP000182491">
    <property type="component" value="Unassembled WGS sequence"/>
</dbReference>
<gene>
    <name evidence="2" type="ORF">SAMN04487941_3750</name>
</gene>
<evidence type="ECO:0000313" key="2">
    <source>
        <dbReference type="EMBL" id="SFU96868.1"/>
    </source>
</evidence>
<organism evidence="2 3">
    <name type="scientific">Pontibacter akesuensis</name>
    <dbReference type="NCBI Taxonomy" id="388950"/>
    <lineage>
        <taxon>Bacteria</taxon>
        <taxon>Pseudomonadati</taxon>
        <taxon>Bacteroidota</taxon>
        <taxon>Cytophagia</taxon>
        <taxon>Cytophagales</taxon>
        <taxon>Hymenobacteraceae</taxon>
        <taxon>Pontibacter</taxon>
    </lineage>
</organism>
<evidence type="ECO:0000256" key="1">
    <source>
        <dbReference type="SAM" id="MobiDB-lite"/>
    </source>
</evidence>
<protein>
    <recommendedName>
        <fullName evidence="4">DUF1737 domain-containing protein</fullName>
    </recommendedName>
</protein>
<sequence>MIQAIEYDVLQYTDLQVLVSAVKTYMRNGWVPKGEVEQHKNGFSQEMERHPVTAAERKKQQSRQKSWVPWPKI</sequence>
<keyword evidence="3" id="KW-1185">Reference proteome</keyword>
<proteinExistence type="predicted"/>
<accession>A0A1I7KHG0</accession>
<evidence type="ECO:0008006" key="4">
    <source>
        <dbReference type="Google" id="ProtNLM"/>
    </source>
</evidence>
<dbReference type="STRING" id="388950.GCA_001611675_03086"/>
<evidence type="ECO:0000313" key="3">
    <source>
        <dbReference type="Proteomes" id="UP000182491"/>
    </source>
</evidence>
<feature type="region of interest" description="Disordered" evidence="1">
    <location>
        <begin position="37"/>
        <end position="73"/>
    </location>
</feature>
<dbReference type="OrthoDB" id="853755at2"/>